<dbReference type="Gene3D" id="1.10.10.60">
    <property type="entry name" value="Homeodomain-like"/>
    <property type="match status" value="1"/>
</dbReference>
<dbReference type="EMBL" id="JAUOTP010000003">
    <property type="protein sequence ID" value="MDO6414274.1"/>
    <property type="molecule type" value="Genomic_DNA"/>
</dbReference>
<feature type="domain" description="HTH araC/xylS-type" evidence="4">
    <location>
        <begin position="155"/>
        <end position="253"/>
    </location>
</feature>
<dbReference type="PANTHER" id="PTHR46796">
    <property type="entry name" value="HTH-TYPE TRANSCRIPTIONAL ACTIVATOR RHAS-RELATED"/>
    <property type="match status" value="1"/>
</dbReference>
<dbReference type="Pfam" id="PF12833">
    <property type="entry name" value="HTH_18"/>
    <property type="match status" value="1"/>
</dbReference>
<evidence type="ECO:0000259" key="4">
    <source>
        <dbReference type="PROSITE" id="PS01124"/>
    </source>
</evidence>
<organism evidence="5 6">
    <name type="scientific">Sphingomonas natans</name>
    <dbReference type="NCBI Taxonomy" id="3063330"/>
    <lineage>
        <taxon>Bacteria</taxon>
        <taxon>Pseudomonadati</taxon>
        <taxon>Pseudomonadota</taxon>
        <taxon>Alphaproteobacteria</taxon>
        <taxon>Sphingomonadales</taxon>
        <taxon>Sphingomonadaceae</taxon>
        <taxon>Sphingomonas</taxon>
    </lineage>
</organism>
<evidence type="ECO:0000256" key="3">
    <source>
        <dbReference type="ARBA" id="ARBA00023163"/>
    </source>
</evidence>
<dbReference type="SMART" id="SM00342">
    <property type="entry name" value="HTH_ARAC"/>
    <property type="match status" value="1"/>
</dbReference>
<evidence type="ECO:0000313" key="5">
    <source>
        <dbReference type="EMBL" id="MDO6414274.1"/>
    </source>
</evidence>
<evidence type="ECO:0000313" key="6">
    <source>
        <dbReference type="Proteomes" id="UP001169764"/>
    </source>
</evidence>
<dbReference type="InterPro" id="IPR018060">
    <property type="entry name" value="HTH_AraC"/>
</dbReference>
<keyword evidence="2" id="KW-0238">DNA-binding</keyword>
<dbReference type="PROSITE" id="PS01124">
    <property type="entry name" value="HTH_ARAC_FAMILY_2"/>
    <property type="match status" value="1"/>
</dbReference>
<gene>
    <name evidence="5" type="ORF">Q4F19_07755</name>
</gene>
<dbReference type="InterPro" id="IPR009057">
    <property type="entry name" value="Homeodomain-like_sf"/>
</dbReference>
<keyword evidence="6" id="KW-1185">Reference proteome</keyword>
<dbReference type="InterPro" id="IPR050204">
    <property type="entry name" value="AraC_XylS_family_regulators"/>
</dbReference>
<keyword evidence="3" id="KW-0804">Transcription</keyword>
<dbReference type="SUPFAM" id="SSF46689">
    <property type="entry name" value="Homeodomain-like"/>
    <property type="match status" value="2"/>
</dbReference>
<reference evidence="5" key="1">
    <citation type="submission" date="2023-07" db="EMBL/GenBank/DDBJ databases">
        <authorList>
            <person name="Kim M."/>
        </authorList>
    </citation>
    <scope>NUCLEOTIDE SEQUENCE</scope>
    <source>
        <strain evidence="5">BIUV-7</strain>
    </source>
</reference>
<evidence type="ECO:0000256" key="2">
    <source>
        <dbReference type="ARBA" id="ARBA00023125"/>
    </source>
</evidence>
<dbReference type="RefSeq" id="WP_303541336.1">
    <property type="nucleotide sequence ID" value="NZ_JAUOTP010000003.1"/>
</dbReference>
<proteinExistence type="predicted"/>
<comment type="caution">
    <text evidence="5">The sequence shown here is derived from an EMBL/GenBank/DDBJ whole genome shotgun (WGS) entry which is preliminary data.</text>
</comment>
<protein>
    <submittedName>
        <fullName evidence="5">Helix-turn-helix transcriptional regulator</fullName>
    </submittedName>
</protein>
<evidence type="ECO:0000256" key="1">
    <source>
        <dbReference type="ARBA" id="ARBA00023015"/>
    </source>
</evidence>
<accession>A0ABT8Y7J8</accession>
<name>A0ABT8Y7J8_9SPHN</name>
<dbReference type="PANTHER" id="PTHR46796:SF14">
    <property type="entry name" value="TRANSCRIPTIONAL REGULATORY PROTEIN"/>
    <property type="match status" value="1"/>
</dbReference>
<keyword evidence="1" id="KW-0805">Transcription regulation</keyword>
<sequence>MPRIVVAGRFALVDRAHETRYCGPTHALHLHDYSAELRTEAGTQPLAQGDVTLSPAGSATTYALDAPGRHWCIHFLAPADVVADDAPLAIPVHSSAATIGGGVRERMAHVAALHARSADDRLAAVAAGLALQELLLWLADRPRSMLGARVDTAAEQAAAIIDTRFAEPLDPATIAAAVGRSPAYLARIFRTRFGTTIPHRLIRSRAQHARYLLESTDLPIWRIAERVGIPDAQHFNKTLRRLLGASPSAIRARSVGKTIDADR</sequence>
<dbReference type="Proteomes" id="UP001169764">
    <property type="component" value="Unassembled WGS sequence"/>
</dbReference>